<evidence type="ECO:0000256" key="2">
    <source>
        <dbReference type="SAM" id="SignalP"/>
    </source>
</evidence>
<evidence type="ECO:0000313" key="4">
    <source>
        <dbReference type="Proteomes" id="UP000190389"/>
    </source>
</evidence>
<feature type="region of interest" description="Disordered" evidence="1">
    <location>
        <begin position="29"/>
        <end position="61"/>
    </location>
</feature>
<reference evidence="4" key="1">
    <citation type="submission" date="2017-02" db="EMBL/GenBank/DDBJ databases">
        <authorList>
            <person name="Varghese N."/>
            <person name="Submissions S."/>
        </authorList>
    </citation>
    <scope>NUCLEOTIDE SEQUENCE [LARGE SCALE GENOMIC DNA]</scope>
    <source>
        <strain evidence="4">ATCC 27862</strain>
    </source>
</reference>
<dbReference type="AlphaFoldDB" id="A0A1T4KFM9"/>
<keyword evidence="4" id="KW-1185">Reference proteome</keyword>
<feature type="signal peptide" evidence="2">
    <location>
        <begin position="1"/>
        <end position="23"/>
    </location>
</feature>
<dbReference type="Proteomes" id="UP000190389">
    <property type="component" value="Unassembled WGS sequence"/>
</dbReference>
<dbReference type="PROSITE" id="PS51257">
    <property type="entry name" value="PROKAR_LIPOPROTEIN"/>
    <property type="match status" value="1"/>
</dbReference>
<evidence type="ECO:0008006" key="5">
    <source>
        <dbReference type="Google" id="ProtNLM"/>
    </source>
</evidence>
<gene>
    <name evidence="3" type="ORF">SAMN02745154_00039</name>
</gene>
<protein>
    <recommendedName>
        <fullName evidence="5">Lipoprotein</fullName>
    </recommendedName>
</protein>
<evidence type="ECO:0000256" key="1">
    <source>
        <dbReference type="SAM" id="MobiDB-lite"/>
    </source>
</evidence>
<keyword evidence="2" id="KW-0732">Signal</keyword>
<dbReference type="STRING" id="171291.SAMN02745154_00039"/>
<organism evidence="3 4">
    <name type="scientific">Mycoplasmopsis verecunda</name>
    <dbReference type="NCBI Taxonomy" id="171291"/>
    <lineage>
        <taxon>Bacteria</taxon>
        <taxon>Bacillati</taxon>
        <taxon>Mycoplasmatota</taxon>
        <taxon>Mycoplasmoidales</taxon>
        <taxon>Metamycoplasmataceae</taxon>
        <taxon>Mycoplasmopsis</taxon>
    </lineage>
</organism>
<accession>A0A1T4KFM9</accession>
<name>A0A1T4KFM9_9BACT</name>
<feature type="compositionally biased region" description="Basic and acidic residues" evidence="1">
    <location>
        <begin position="29"/>
        <end position="38"/>
    </location>
</feature>
<feature type="chain" id="PRO_5012391286" description="Lipoprotein" evidence="2">
    <location>
        <begin position="24"/>
        <end position="568"/>
    </location>
</feature>
<dbReference type="RefSeq" id="WP_078746791.1">
    <property type="nucleotide sequence ID" value="NZ_CP137850.1"/>
</dbReference>
<dbReference type="EMBL" id="FUXF01000002">
    <property type="protein sequence ID" value="SJZ41210.1"/>
    <property type="molecule type" value="Genomic_DNA"/>
</dbReference>
<sequence>MKKVKTLLITLSLASATMLPAIAISCKDDKKPIDKEPQPDPITKPIEKPNPDPITKPIDEPKPININKDFLNLNNDELLAKYVSNINPTLKDNIRLRKTAFLADQNDLKDLELKPSETENVEIISIKPIAEENRNAHWDDLLQFGKMKFDYKFKVFSKGDSSVFKEFSNSYVVDGYIGINEYQDILKSKLDLTKASNFEIDKSKLLIDIDKEARKGYNNSYKFFVGSYYNHSVEKAITPKVQDDVVKVSFEYDKNIALPDKQTLFIEPFLYFDTPSMNYFFIYGSGKSQPDETSTITFNNLPIKALSARAIVDNYQIDRMFSFDKNILKKELGKNLIEIPTNDVNVETLNKGLRINHNLVNSKTNKPEDKFDLTSDFIKKSNVRISKITPNEYEGVITVQFTLDSIPVQNENGVIYLGDGIRQSQNINNFATATFNVNIPGFKITKEIKESDYEERKVLQLSTAMNWDKFIIMWDSKGEGLFRKPGVLQKYTKAKTPFIGISGGGVEDTNLFFTPISPLTLDSILTTTDKNDQKYLKATLNKETKTLIIYYKLADQGDKLFKQTVVFE</sequence>
<proteinExistence type="predicted"/>
<evidence type="ECO:0000313" key="3">
    <source>
        <dbReference type="EMBL" id="SJZ41210.1"/>
    </source>
</evidence>